<reference evidence="2" key="1">
    <citation type="journal article" date="2017" name="Nat. Microbiol.">
        <title>Global analysis of biosynthetic gene clusters reveals vast potential of secondary metabolite production in Penicillium species.</title>
        <authorList>
            <person name="Nielsen J.C."/>
            <person name="Grijseels S."/>
            <person name="Prigent S."/>
            <person name="Ji B."/>
            <person name="Dainat J."/>
            <person name="Nielsen K.F."/>
            <person name="Frisvad J.C."/>
            <person name="Workman M."/>
            <person name="Nielsen J."/>
        </authorList>
    </citation>
    <scope>NUCLEOTIDE SEQUENCE [LARGE SCALE GENOMIC DNA]</scope>
    <source>
        <strain evidence="2">IBT 31321</strain>
    </source>
</reference>
<dbReference type="EMBL" id="MDDG01000004">
    <property type="protein sequence ID" value="OQE42319.1"/>
    <property type="molecule type" value="Genomic_DNA"/>
</dbReference>
<gene>
    <name evidence="1" type="ORF">PENCOP_c004G03984</name>
</gene>
<protein>
    <submittedName>
        <fullName evidence="1">Uncharacterized protein</fullName>
    </submittedName>
</protein>
<organism evidence="1 2">
    <name type="scientific">Penicillium coprophilum</name>
    <dbReference type="NCBI Taxonomy" id="36646"/>
    <lineage>
        <taxon>Eukaryota</taxon>
        <taxon>Fungi</taxon>
        <taxon>Dikarya</taxon>
        <taxon>Ascomycota</taxon>
        <taxon>Pezizomycotina</taxon>
        <taxon>Eurotiomycetes</taxon>
        <taxon>Eurotiomycetidae</taxon>
        <taxon>Eurotiales</taxon>
        <taxon>Aspergillaceae</taxon>
        <taxon>Penicillium</taxon>
    </lineage>
</organism>
<sequence length="63" mass="7054">MRREPTSFFSTALSPGLLVYNHYLDLPFNPSISLEEVYSATAMFYLTIRKAAGVPLDSDLIRG</sequence>
<dbReference type="AlphaFoldDB" id="A0A1V6UVP7"/>
<dbReference type="Proteomes" id="UP000191500">
    <property type="component" value="Unassembled WGS sequence"/>
</dbReference>
<name>A0A1V6UVP7_9EURO</name>
<keyword evidence="2" id="KW-1185">Reference proteome</keyword>
<accession>A0A1V6UVP7</accession>
<comment type="caution">
    <text evidence="1">The sequence shown here is derived from an EMBL/GenBank/DDBJ whole genome shotgun (WGS) entry which is preliminary data.</text>
</comment>
<evidence type="ECO:0000313" key="2">
    <source>
        <dbReference type="Proteomes" id="UP000191500"/>
    </source>
</evidence>
<proteinExistence type="predicted"/>
<evidence type="ECO:0000313" key="1">
    <source>
        <dbReference type="EMBL" id="OQE42319.1"/>
    </source>
</evidence>
<feature type="non-terminal residue" evidence="1">
    <location>
        <position position="63"/>
    </location>
</feature>